<dbReference type="Proteomes" id="UP000030146">
    <property type="component" value="Unassembled WGS sequence"/>
</dbReference>
<protein>
    <submittedName>
        <fullName evidence="1">Uncharacterized protein</fullName>
    </submittedName>
</protein>
<dbReference type="EMBL" id="JRAK01000152">
    <property type="protein sequence ID" value="KGN84232.1"/>
    <property type="molecule type" value="Genomic_DNA"/>
</dbReference>
<evidence type="ECO:0000313" key="2">
    <source>
        <dbReference type="Proteomes" id="UP000030146"/>
    </source>
</evidence>
<name>A0A0A2F2J8_9PORP</name>
<sequence length="135" mass="15627">MHIPHSDIPSLRCNLSRAHSYKRDKKKCAAMNAYLVYELTGSFPSFHGAGICPKIRAKKVFNNEEEFGIIPNKPLKGSRFRCQKGEKTNFFSSKLTLKDIMRQSIYKSFTINIQIVFDLYINRFQSIYRSQVIGI</sequence>
<organism evidence="1 2">
    <name type="scientific">Porphyromonas gulae</name>
    <dbReference type="NCBI Taxonomy" id="111105"/>
    <lineage>
        <taxon>Bacteria</taxon>
        <taxon>Pseudomonadati</taxon>
        <taxon>Bacteroidota</taxon>
        <taxon>Bacteroidia</taxon>
        <taxon>Bacteroidales</taxon>
        <taxon>Porphyromonadaceae</taxon>
        <taxon>Porphyromonas</taxon>
    </lineage>
</organism>
<dbReference type="AlphaFoldDB" id="A0A0A2F2J8"/>
<gene>
    <name evidence="1" type="ORF">HR15_11205</name>
</gene>
<evidence type="ECO:0000313" key="1">
    <source>
        <dbReference type="EMBL" id="KGN84232.1"/>
    </source>
</evidence>
<reference evidence="1 2" key="1">
    <citation type="submission" date="2014-08" db="EMBL/GenBank/DDBJ databases">
        <title>Porphyromonas gulae strain:COT-052_OH3439 Genome sequencing.</title>
        <authorList>
            <person name="Wallis C."/>
            <person name="Deusch O."/>
            <person name="O'Flynn C."/>
            <person name="Davis I."/>
            <person name="Jospin G."/>
            <person name="Darling A.E."/>
            <person name="Coil D.A."/>
            <person name="Alexiev A."/>
            <person name="Horsfall A."/>
            <person name="Kirkwood N."/>
            <person name="Harris S."/>
            <person name="Eisen J.A."/>
        </authorList>
    </citation>
    <scope>NUCLEOTIDE SEQUENCE [LARGE SCALE GENOMIC DNA]</scope>
    <source>
        <strain evidence="2">COT-052 OH3439</strain>
    </source>
</reference>
<proteinExistence type="predicted"/>
<keyword evidence="2" id="KW-1185">Reference proteome</keyword>
<accession>A0A0A2F2J8</accession>
<comment type="caution">
    <text evidence="1">The sequence shown here is derived from an EMBL/GenBank/DDBJ whole genome shotgun (WGS) entry which is preliminary data.</text>
</comment>